<dbReference type="Proteomes" id="UP001597075">
    <property type="component" value="Unassembled WGS sequence"/>
</dbReference>
<evidence type="ECO:0000313" key="3">
    <source>
        <dbReference type="EMBL" id="MFD1634767.1"/>
    </source>
</evidence>
<dbReference type="Pfam" id="PF00801">
    <property type="entry name" value="PKD"/>
    <property type="match status" value="1"/>
</dbReference>
<keyword evidence="4" id="KW-1185">Reference proteome</keyword>
<comment type="caution">
    <text evidence="3">The sequence shown here is derived from an EMBL/GenBank/DDBJ whole genome shotgun (WGS) entry which is preliminary data.</text>
</comment>
<dbReference type="InterPro" id="IPR000601">
    <property type="entry name" value="PKD_dom"/>
</dbReference>
<dbReference type="AlphaFoldDB" id="A0ABD6D2D7"/>
<protein>
    <submittedName>
        <fullName evidence="3">PKD domain-containing protein</fullName>
    </submittedName>
</protein>
<dbReference type="EMBL" id="JBHUDL010000010">
    <property type="protein sequence ID" value="MFD1634767.1"/>
    <property type="molecule type" value="Genomic_DNA"/>
</dbReference>
<sequence>MSPSFADFVERAETNLAFEDVPPDVREEIEEGLVGVAPGLYGDSEGGGGGGGSNVSPKVTDITVTDQQGAVYTFEAEASDPQDSASALTYEWQIDGVLVGDGSQTLTRAFQSEGDVEVTATVTDTGGKSSLPFSKTVSITLPAPAERFSVDEFEFVGPIGQTQSIAYSVSDADGDDDVLALRLSVEPDSNSSISRTTTTLTDQDKGPVASLSDEFLYLNGFGGYTARLEALDLDGYDGTVSTPFTGEDIDDGDEFVTLREQTDAITD</sequence>
<proteinExistence type="predicted"/>
<evidence type="ECO:0000256" key="1">
    <source>
        <dbReference type="SAM" id="MobiDB-lite"/>
    </source>
</evidence>
<dbReference type="InterPro" id="IPR013783">
    <property type="entry name" value="Ig-like_fold"/>
</dbReference>
<reference evidence="3 4" key="1">
    <citation type="journal article" date="2019" name="Int. J. Syst. Evol. Microbiol.">
        <title>The Global Catalogue of Microorganisms (GCM) 10K type strain sequencing project: providing services to taxonomists for standard genome sequencing and annotation.</title>
        <authorList>
            <consortium name="The Broad Institute Genomics Platform"/>
            <consortium name="The Broad Institute Genome Sequencing Center for Infectious Disease"/>
            <person name="Wu L."/>
            <person name="Ma J."/>
        </authorList>
    </citation>
    <scope>NUCLEOTIDE SEQUENCE [LARGE SCALE GENOMIC DNA]</scope>
    <source>
        <strain evidence="3 4">CGMCC 1.10594</strain>
    </source>
</reference>
<feature type="domain" description="PKD" evidence="2">
    <location>
        <begin position="68"/>
        <end position="130"/>
    </location>
</feature>
<feature type="compositionally biased region" description="Gly residues" evidence="1">
    <location>
        <begin position="44"/>
        <end position="53"/>
    </location>
</feature>
<dbReference type="RefSeq" id="WP_256405010.1">
    <property type="nucleotide sequence ID" value="NZ_CP187151.1"/>
</dbReference>
<organism evidence="3 4">
    <name type="scientific">Haloplanus ruber</name>
    <dbReference type="NCBI Taxonomy" id="869892"/>
    <lineage>
        <taxon>Archaea</taxon>
        <taxon>Methanobacteriati</taxon>
        <taxon>Methanobacteriota</taxon>
        <taxon>Stenosarchaea group</taxon>
        <taxon>Halobacteria</taxon>
        <taxon>Halobacteriales</taxon>
        <taxon>Haloferacaceae</taxon>
        <taxon>Haloplanus</taxon>
    </lineage>
</organism>
<evidence type="ECO:0000259" key="2">
    <source>
        <dbReference type="Pfam" id="PF00801"/>
    </source>
</evidence>
<feature type="region of interest" description="Disordered" evidence="1">
    <location>
        <begin position="37"/>
        <end position="56"/>
    </location>
</feature>
<evidence type="ECO:0000313" key="4">
    <source>
        <dbReference type="Proteomes" id="UP001597075"/>
    </source>
</evidence>
<dbReference type="Gene3D" id="2.60.40.10">
    <property type="entry name" value="Immunoglobulins"/>
    <property type="match status" value="1"/>
</dbReference>
<name>A0ABD6D2D7_9EURY</name>
<gene>
    <name evidence="3" type="ORF">ACFSBJ_13630</name>
</gene>
<accession>A0ABD6D2D7</accession>